<organism evidence="2 3">
    <name type="scientific">Aquamicrobium terrae</name>
    <dbReference type="NCBI Taxonomy" id="1324945"/>
    <lineage>
        <taxon>Bacteria</taxon>
        <taxon>Pseudomonadati</taxon>
        <taxon>Pseudomonadota</taxon>
        <taxon>Alphaproteobacteria</taxon>
        <taxon>Hyphomicrobiales</taxon>
        <taxon>Phyllobacteriaceae</taxon>
        <taxon>Aquamicrobium</taxon>
    </lineage>
</organism>
<sequence>MMTWERKPAPRGRAVSFTFEGREIAAYEGETVAAALLAAGIVAFGATREGDARMPLCNMGTCFDCALVVDEQYLVRGCLTDVREGLCVSRHRPARGKR</sequence>
<dbReference type="Pfam" id="PF13510">
    <property type="entry name" value="Fer2_4"/>
    <property type="match status" value="1"/>
</dbReference>
<keyword evidence="1 2" id="KW-0560">Oxidoreductase</keyword>
<evidence type="ECO:0000256" key="1">
    <source>
        <dbReference type="ARBA" id="ARBA00023002"/>
    </source>
</evidence>
<dbReference type="EMBL" id="JBEPML010000022">
    <property type="protein sequence ID" value="MET3794273.1"/>
    <property type="molecule type" value="Genomic_DNA"/>
</dbReference>
<evidence type="ECO:0000313" key="3">
    <source>
        <dbReference type="Proteomes" id="UP001549076"/>
    </source>
</evidence>
<reference evidence="2 3" key="1">
    <citation type="submission" date="2024-06" db="EMBL/GenBank/DDBJ databases">
        <title>Genomic Encyclopedia of Type Strains, Phase IV (KMG-IV): sequencing the most valuable type-strain genomes for metagenomic binning, comparative biology and taxonomic classification.</title>
        <authorList>
            <person name="Goeker M."/>
        </authorList>
    </citation>
    <scope>NUCLEOTIDE SEQUENCE [LARGE SCALE GENOMIC DNA]</scope>
    <source>
        <strain evidence="2 3">DSM 27865</strain>
    </source>
</reference>
<dbReference type="Gene3D" id="3.10.20.440">
    <property type="entry name" value="2Fe-2S iron-sulphur cluster binding domain, sarcosine oxidase, alpha subunit, N-terminal domain"/>
    <property type="match status" value="1"/>
</dbReference>
<dbReference type="GO" id="GO:0008115">
    <property type="term" value="F:sarcosine oxidase activity"/>
    <property type="evidence" value="ECO:0007669"/>
    <property type="project" value="UniProtKB-EC"/>
</dbReference>
<proteinExistence type="predicted"/>
<accession>A0ABV2N621</accession>
<protein>
    <submittedName>
        <fullName evidence="2">Sarcosine oxidase subunit alpha</fullName>
        <ecNumber evidence="2">1.5.3.1</ecNumber>
    </submittedName>
</protein>
<dbReference type="EC" id="1.5.3.1" evidence="2"/>
<keyword evidence="3" id="KW-1185">Reference proteome</keyword>
<dbReference type="SUPFAM" id="SSF54292">
    <property type="entry name" value="2Fe-2S ferredoxin-like"/>
    <property type="match status" value="1"/>
</dbReference>
<dbReference type="InterPro" id="IPR036010">
    <property type="entry name" value="2Fe-2S_ferredoxin-like_sf"/>
</dbReference>
<dbReference type="RefSeq" id="WP_354198880.1">
    <property type="nucleotide sequence ID" value="NZ_JBEPML010000022.1"/>
</dbReference>
<dbReference type="Proteomes" id="UP001549076">
    <property type="component" value="Unassembled WGS sequence"/>
</dbReference>
<dbReference type="InterPro" id="IPR042204">
    <property type="entry name" value="2Fe-2S-bd_N"/>
</dbReference>
<name>A0ABV2N621_9HYPH</name>
<comment type="caution">
    <text evidence="2">The sequence shown here is derived from an EMBL/GenBank/DDBJ whole genome shotgun (WGS) entry which is preliminary data.</text>
</comment>
<gene>
    <name evidence="2" type="ORF">ABID37_004513</name>
</gene>
<evidence type="ECO:0000313" key="2">
    <source>
        <dbReference type="EMBL" id="MET3794273.1"/>
    </source>
</evidence>